<feature type="transmembrane region" description="Helical" evidence="1">
    <location>
        <begin position="106"/>
        <end position="126"/>
    </location>
</feature>
<feature type="transmembrane region" description="Helical" evidence="1">
    <location>
        <begin position="46"/>
        <end position="65"/>
    </location>
</feature>
<dbReference type="eggNOG" id="COG4944">
    <property type="taxonomic scope" value="Bacteria"/>
</dbReference>
<dbReference type="HOGENOM" id="CLU_1783565_0_0_4"/>
<keyword evidence="1" id="KW-1133">Transmembrane helix</keyword>
<dbReference type="AlphaFoldDB" id="Q3SKK8"/>
<evidence type="ECO:0000256" key="1">
    <source>
        <dbReference type="SAM" id="Phobius"/>
    </source>
</evidence>
<gene>
    <name evidence="2" type="ordered locus">Tbd_0818</name>
</gene>
<sequence length="128" mass="13619">MVNALLQDLTASFPVMAMWALAAIVLADAEPAQRAELVFGNSWQKCVPLIALLSVPAFAATLWAMRGLAPPSAAGRRDRGPVFRRGRRPGLQPACAELAAPFVGSWYLLGMLVPAAVGAVVGPRVLRW</sequence>
<dbReference type="InterPro" id="IPR009495">
    <property type="entry name" value="NrsF"/>
</dbReference>
<keyword evidence="1" id="KW-0812">Transmembrane</keyword>
<name>Q3SKK8_THIDA</name>
<protein>
    <submittedName>
        <fullName evidence="2">Uncharacterized protein</fullName>
    </submittedName>
</protein>
<dbReference type="EMBL" id="CP000116">
    <property type="protein sequence ID" value="AAZ96771.1"/>
    <property type="molecule type" value="Genomic_DNA"/>
</dbReference>
<dbReference type="Proteomes" id="UP000008291">
    <property type="component" value="Chromosome"/>
</dbReference>
<keyword evidence="1" id="KW-0472">Membrane</keyword>
<proteinExistence type="predicted"/>
<organism evidence="2 3">
    <name type="scientific">Thiobacillus denitrificans (strain ATCC 25259 / T1)</name>
    <dbReference type="NCBI Taxonomy" id="292415"/>
    <lineage>
        <taxon>Bacteria</taxon>
        <taxon>Pseudomonadati</taxon>
        <taxon>Pseudomonadota</taxon>
        <taxon>Betaproteobacteria</taxon>
        <taxon>Nitrosomonadales</taxon>
        <taxon>Thiobacillaceae</taxon>
        <taxon>Thiobacillus</taxon>
    </lineage>
</organism>
<dbReference type="KEGG" id="tbd:Tbd_0818"/>
<evidence type="ECO:0000313" key="2">
    <source>
        <dbReference type="EMBL" id="AAZ96771.1"/>
    </source>
</evidence>
<dbReference type="Pfam" id="PF06532">
    <property type="entry name" value="NrsF"/>
    <property type="match status" value="2"/>
</dbReference>
<feature type="transmembrane region" description="Helical" evidence="1">
    <location>
        <begin position="6"/>
        <end position="26"/>
    </location>
</feature>
<keyword evidence="3" id="KW-1185">Reference proteome</keyword>
<accession>Q3SKK8</accession>
<evidence type="ECO:0000313" key="3">
    <source>
        <dbReference type="Proteomes" id="UP000008291"/>
    </source>
</evidence>
<reference evidence="2 3" key="1">
    <citation type="journal article" date="2006" name="J. Bacteriol.">
        <title>The genome sequence of the obligately chemolithoautotrophic, facultatively anaerobic bacterium Thiobacillus denitrificans.</title>
        <authorList>
            <person name="Beller H.R."/>
            <person name="Chain P.S."/>
            <person name="Letain T.E."/>
            <person name="Chakicherla A."/>
            <person name="Larimer F.W."/>
            <person name="Richardson P.M."/>
            <person name="Coleman M.A."/>
            <person name="Wood A.P."/>
            <person name="Kelly D.P."/>
        </authorList>
    </citation>
    <scope>NUCLEOTIDE SEQUENCE [LARGE SCALE GENOMIC DNA]</scope>
    <source>
        <strain evidence="2 3">ATCC 25259</strain>
    </source>
</reference>